<comment type="cofactor">
    <cofactor evidence="1">
        <name>pyridoxal 5'-phosphate</name>
        <dbReference type="ChEBI" id="CHEBI:597326"/>
    </cofactor>
</comment>
<keyword evidence="3" id="KW-0663">Pyridoxal phosphate</keyword>
<dbReference type="InterPro" id="IPR015424">
    <property type="entry name" value="PyrdxlP-dep_Trfase"/>
</dbReference>
<accession>A0A1M5FXF3</accession>
<name>A0A1M5FXF3_9BACE</name>
<organism evidence="7 8">
    <name type="scientific">Bacteroides luti</name>
    <dbReference type="NCBI Taxonomy" id="1297750"/>
    <lineage>
        <taxon>Bacteria</taxon>
        <taxon>Pseudomonadati</taxon>
        <taxon>Bacteroidota</taxon>
        <taxon>Bacteroidia</taxon>
        <taxon>Bacteroidales</taxon>
        <taxon>Bacteroidaceae</taxon>
        <taxon>Bacteroides</taxon>
    </lineage>
</organism>
<comment type="similarity">
    <text evidence="5">Belongs to the class-II pyridoxal-phosphate-dependent aminotransferase family. MalY/PatB cystathionine beta-lyase subfamily.</text>
</comment>
<dbReference type="InterPro" id="IPR027619">
    <property type="entry name" value="C-S_lyase_PatB-like"/>
</dbReference>
<dbReference type="InterPro" id="IPR015421">
    <property type="entry name" value="PyrdxlP-dep_Trfase_major"/>
</dbReference>
<dbReference type="InterPro" id="IPR051798">
    <property type="entry name" value="Class-II_PLP-Dep_Aminotrans"/>
</dbReference>
<dbReference type="EC" id="4.4.1.13" evidence="2"/>
<keyword evidence="4 7" id="KW-0456">Lyase</keyword>
<dbReference type="InterPro" id="IPR015422">
    <property type="entry name" value="PyrdxlP-dep_Trfase_small"/>
</dbReference>
<evidence type="ECO:0000313" key="8">
    <source>
        <dbReference type="Proteomes" id="UP000184509"/>
    </source>
</evidence>
<dbReference type="STRING" id="1297750.SAMN05444405_11829"/>
<dbReference type="EMBL" id="FQTV01000018">
    <property type="protein sequence ID" value="SHF95852.1"/>
    <property type="molecule type" value="Genomic_DNA"/>
</dbReference>
<evidence type="ECO:0000256" key="2">
    <source>
        <dbReference type="ARBA" id="ARBA00012224"/>
    </source>
</evidence>
<dbReference type="PANTHER" id="PTHR43525">
    <property type="entry name" value="PROTEIN MALY"/>
    <property type="match status" value="1"/>
</dbReference>
<dbReference type="Pfam" id="PF00155">
    <property type="entry name" value="Aminotran_1_2"/>
    <property type="match status" value="1"/>
</dbReference>
<feature type="domain" description="Aminotransferase class I/classII large" evidence="6">
    <location>
        <begin position="32"/>
        <end position="380"/>
    </location>
</feature>
<gene>
    <name evidence="7" type="ORF">SAMN05444405_11829</name>
</gene>
<dbReference type="GO" id="GO:0047804">
    <property type="term" value="F:cysteine-S-conjugate beta-lyase activity"/>
    <property type="evidence" value="ECO:0007669"/>
    <property type="project" value="UniProtKB-EC"/>
</dbReference>
<evidence type="ECO:0000256" key="1">
    <source>
        <dbReference type="ARBA" id="ARBA00001933"/>
    </source>
</evidence>
<dbReference type="CDD" id="cd00609">
    <property type="entry name" value="AAT_like"/>
    <property type="match status" value="1"/>
</dbReference>
<evidence type="ECO:0000256" key="3">
    <source>
        <dbReference type="ARBA" id="ARBA00022898"/>
    </source>
</evidence>
<dbReference type="Proteomes" id="UP000184509">
    <property type="component" value="Unassembled WGS sequence"/>
</dbReference>
<protein>
    <recommendedName>
        <fullName evidence="2">cysteine-S-conjugate beta-lyase</fullName>
        <ecNumber evidence="2">4.4.1.13</ecNumber>
    </recommendedName>
</protein>
<evidence type="ECO:0000313" key="7">
    <source>
        <dbReference type="EMBL" id="SHF95852.1"/>
    </source>
</evidence>
<evidence type="ECO:0000256" key="5">
    <source>
        <dbReference type="ARBA" id="ARBA00037974"/>
    </source>
</evidence>
<dbReference type="RefSeq" id="WP_073403597.1">
    <property type="nucleotide sequence ID" value="NZ_FQTV01000018.1"/>
</dbReference>
<dbReference type="SUPFAM" id="SSF53383">
    <property type="entry name" value="PLP-dependent transferases"/>
    <property type="match status" value="1"/>
</dbReference>
<evidence type="ECO:0000259" key="6">
    <source>
        <dbReference type="Pfam" id="PF00155"/>
    </source>
</evidence>
<dbReference type="AlphaFoldDB" id="A0A1M5FXF3"/>
<dbReference type="GO" id="GO:0030170">
    <property type="term" value="F:pyridoxal phosphate binding"/>
    <property type="evidence" value="ECO:0007669"/>
    <property type="project" value="InterPro"/>
</dbReference>
<evidence type="ECO:0000256" key="4">
    <source>
        <dbReference type="ARBA" id="ARBA00023239"/>
    </source>
</evidence>
<proteinExistence type="inferred from homology"/>
<dbReference type="OrthoDB" id="9802872at2"/>
<dbReference type="NCBIfam" id="TIGR04350">
    <property type="entry name" value="C_S_lyase_PatB"/>
    <property type="match status" value="1"/>
</dbReference>
<dbReference type="PANTHER" id="PTHR43525:SF1">
    <property type="entry name" value="PROTEIN MALY"/>
    <property type="match status" value="1"/>
</dbReference>
<dbReference type="Gene3D" id="3.40.640.10">
    <property type="entry name" value="Type I PLP-dependent aspartate aminotransferase-like (Major domain)"/>
    <property type="match status" value="1"/>
</dbReference>
<keyword evidence="8" id="KW-1185">Reference proteome</keyword>
<sequence length="392" mass="45018">MKYNFDEVIDRTGTDALKLEALKPRWGRDDLLPLWVADMDFRTPPFIMNAIKERCEKEVLGYTSKPASYYQAIENWLFTRYDWKVSKELISFTPGIVVGLAHVLKCFTQPGDKVLIQSPVYHPFFLVTEHNYREVVRNPLILENGQYKMDLDHFKEAVKGCKLFILCNPHNPGGRVWTKEELEAVAEICYESGTMVISDEIHADLTLKGYTHTPFAKISEKARMNSITFMSPSKAFNMPGLASSYCIIENDEVRKKFRNYLNASEFSEGHIFAFITVAAAYEHGTEWLNQLLDYIQGNIDYVDNYLQKNMPLIKAIRPQASYLVFLDCRELGFNQEELVDFFVDKAHLALNDGSMFGKEGTGFMRMNVGCPRSILHQALTQLQEAYNNKFVG</sequence>
<reference evidence="7 8" key="1">
    <citation type="submission" date="2016-11" db="EMBL/GenBank/DDBJ databases">
        <authorList>
            <person name="Jaros S."/>
            <person name="Januszkiewicz K."/>
            <person name="Wedrychowicz H."/>
        </authorList>
    </citation>
    <scope>NUCLEOTIDE SEQUENCE [LARGE SCALE GENOMIC DNA]</scope>
    <source>
        <strain evidence="7 8">DSM 26991</strain>
    </source>
</reference>
<dbReference type="InterPro" id="IPR004839">
    <property type="entry name" value="Aminotransferase_I/II_large"/>
</dbReference>
<dbReference type="Gene3D" id="3.90.1150.10">
    <property type="entry name" value="Aspartate Aminotransferase, domain 1"/>
    <property type="match status" value="1"/>
</dbReference>